<dbReference type="SUPFAM" id="SSF46785">
    <property type="entry name" value="Winged helix' DNA-binding domain"/>
    <property type="match status" value="1"/>
</dbReference>
<dbReference type="InterPro" id="IPR036388">
    <property type="entry name" value="WH-like_DNA-bd_sf"/>
</dbReference>
<dbReference type="GO" id="GO:0045892">
    <property type="term" value="P:negative regulation of DNA-templated transcription"/>
    <property type="evidence" value="ECO:0007669"/>
    <property type="project" value="TreeGrafter"/>
</dbReference>
<feature type="domain" description="HTH iclR-type" evidence="4">
    <location>
        <begin position="8"/>
        <end position="70"/>
    </location>
</feature>
<evidence type="ECO:0000256" key="1">
    <source>
        <dbReference type="ARBA" id="ARBA00023015"/>
    </source>
</evidence>
<name>A0A9D1NHD1_9FIRM</name>
<dbReference type="GO" id="GO:0003677">
    <property type="term" value="F:DNA binding"/>
    <property type="evidence" value="ECO:0007669"/>
    <property type="project" value="UniProtKB-KW"/>
</dbReference>
<dbReference type="PROSITE" id="PS51077">
    <property type="entry name" value="HTH_ICLR"/>
    <property type="match status" value="1"/>
</dbReference>
<sequence>MEESKHRAPAAAAAIKIVESIAQAGEPVGLSDISGDTGINKNMISRILPALTDAGWVVFHQDTGKYSLSLQLFRLGSTALQKKTLMRCATPYLKRLNDLTGECIQMAVLYENQAVYIAQMDSKKVAGIRGQIGASYSLDTTAPGKVLKAFVRKDGDKAMTKVRKKGYAIDNEEYGRGVICIAAPVYDYSGEAVAAIGIASLTVNHSLCELVDSYVDILLEQVNGLSRELGYGRED</sequence>
<reference evidence="6" key="1">
    <citation type="submission" date="2020-10" db="EMBL/GenBank/DDBJ databases">
        <authorList>
            <person name="Gilroy R."/>
        </authorList>
    </citation>
    <scope>NUCLEOTIDE SEQUENCE</scope>
    <source>
        <strain evidence="6">4920</strain>
    </source>
</reference>
<dbReference type="InterPro" id="IPR036390">
    <property type="entry name" value="WH_DNA-bd_sf"/>
</dbReference>
<dbReference type="PROSITE" id="PS51078">
    <property type="entry name" value="ICLR_ED"/>
    <property type="match status" value="1"/>
</dbReference>
<dbReference type="PANTHER" id="PTHR30136">
    <property type="entry name" value="HELIX-TURN-HELIX TRANSCRIPTIONAL REGULATOR, ICLR FAMILY"/>
    <property type="match status" value="1"/>
</dbReference>
<dbReference type="Pfam" id="PF09339">
    <property type="entry name" value="HTH_IclR"/>
    <property type="match status" value="1"/>
</dbReference>
<gene>
    <name evidence="6" type="ORF">IAC74_03485</name>
</gene>
<dbReference type="SMART" id="SM00346">
    <property type="entry name" value="HTH_ICLR"/>
    <property type="match status" value="1"/>
</dbReference>
<dbReference type="EMBL" id="DVOF01000103">
    <property type="protein sequence ID" value="HIV02611.1"/>
    <property type="molecule type" value="Genomic_DNA"/>
</dbReference>
<comment type="caution">
    <text evidence="6">The sequence shown here is derived from an EMBL/GenBank/DDBJ whole genome shotgun (WGS) entry which is preliminary data.</text>
</comment>
<dbReference type="Gene3D" id="1.10.10.10">
    <property type="entry name" value="Winged helix-like DNA-binding domain superfamily/Winged helix DNA-binding domain"/>
    <property type="match status" value="1"/>
</dbReference>
<dbReference type="GO" id="GO:0003700">
    <property type="term" value="F:DNA-binding transcription factor activity"/>
    <property type="evidence" value="ECO:0007669"/>
    <property type="project" value="TreeGrafter"/>
</dbReference>
<protein>
    <submittedName>
        <fullName evidence="6">IclR family transcriptional regulator</fullName>
    </submittedName>
</protein>
<evidence type="ECO:0000259" key="5">
    <source>
        <dbReference type="PROSITE" id="PS51078"/>
    </source>
</evidence>
<evidence type="ECO:0000256" key="2">
    <source>
        <dbReference type="ARBA" id="ARBA00023125"/>
    </source>
</evidence>
<dbReference type="AlphaFoldDB" id="A0A9D1NHD1"/>
<dbReference type="Pfam" id="PF01614">
    <property type="entry name" value="IclR_C"/>
    <property type="match status" value="2"/>
</dbReference>
<dbReference type="InterPro" id="IPR029016">
    <property type="entry name" value="GAF-like_dom_sf"/>
</dbReference>
<dbReference type="InterPro" id="IPR050707">
    <property type="entry name" value="HTH_MetabolicPath_Reg"/>
</dbReference>
<proteinExistence type="predicted"/>
<accession>A0A9D1NHD1</accession>
<reference evidence="6" key="2">
    <citation type="journal article" date="2021" name="PeerJ">
        <title>Extensive microbial diversity within the chicken gut microbiome revealed by metagenomics and culture.</title>
        <authorList>
            <person name="Gilroy R."/>
            <person name="Ravi A."/>
            <person name="Getino M."/>
            <person name="Pursley I."/>
            <person name="Horton D.L."/>
            <person name="Alikhan N.F."/>
            <person name="Baker D."/>
            <person name="Gharbi K."/>
            <person name="Hall N."/>
            <person name="Watson M."/>
            <person name="Adriaenssens E.M."/>
            <person name="Foster-Nyarko E."/>
            <person name="Jarju S."/>
            <person name="Secka A."/>
            <person name="Antonio M."/>
            <person name="Oren A."/>
            <person name="Chaudhuri R.R."/>
            <person name="La Ragione R."/>
            <person name="Hildebrand F."/>
            <person name="Pallen M.J."/>
        </authorList>
    </citation>
    <scope>NUCLEOTIDE SEQUENCE</scope>
    <source>
        <strain evidence="6">4920</strain>
    </source>
</reference>
<evidence type="ECO:0000256" key="3">
    <source>
        <dbReference type="ARBA" id="ARBA00023163"/>
    </source>
</evidence>
<dbReference type="SUPFAM" id="SSF55781">
    <property type="entry name" value="GAF domain-like"/>
    <property type="match status" value="1"/>
</dbReference>
<evidence type="ECO:0000313" key="7">
    <source>
        <dbReference type="Proteomes" id="UP000886743"/>
    </source>
</evidence>
<dbReference type="Gene3D" id="3.30.450.40">
    <property type="match status" value="2"/>
</dbReference>
<keyword evidence="2" id="KW-0238">DNA-binding</keyword>
<dbReference type="Proteomes" id="UP000886743">
    <property type="component" value="Unassembled WGS sequence"/>
</dbReference>
<organism evidence="6 7">
    <name type="scientific">Candidatus Aphodoplasma excrementigallinarum</name>
    <dbReference type="NCBI Taxonomy" id="2840673"/>
    <lineage>
        <taxon>Bacteria</taxon>
        <taxon>Bacillati</taxon>
        <taxon>Bacillota</taxon>
        <taxon>Clostridia</taxon>
        <taxon>Eubacteriales</taxon>
        <taxon>Candidatus Aphodoplasma</taxon>
    </lineage>
</organism>
<dbReference type="InterPro" id="IPR005471">
    <property type="entry name" value="Tscrpt_reg_IclR_N"/>
</dbReference>
<evidence type="ECO:0000313" key="6">
    <source>
        <dbReference type="EMBL" id="HIV02611.1"/>
    </source>
</evidence>
<evidence type="ECO:0000259" key="4">
    <source>
        <dbReference type="PROSITE" id="PS51077"/>
    </source>
</evidence>
<keyword evidence="3" id="KW-0804">Transcription</keyword>
<feature type="domain" description="IclR-ED" evidence="5">
    <location>
        <begin position="71"/>
        <end position="231"/>
    </location>
</feature>
<keyword evidence="1" id="KW-0805">Transcription regulation</keyword>
<dbReference type="InterPro" id="IPR014757">
    <property type="entry name" value="Tscrpt_reg_IclR_C"/>
</dbReference>
<dbReference type="PANTHER" id="PTHR30136:SF7">
    <property type="entry name" value="HTH-TYPE TRANSCRIPTIONAL REGULATOR KDGR-RELATED"/>
    <property type="match status" value="1"/>
</dbReference>